<dbReference type="EMBL" id="KN818224">
    <property type="protein sequence ID" value="KIL70486.1"/>
    <property type="molecule type" value="Genomic_DNA"/>
</dbReference>
<evidence type="ECO:0000259" key="3">
    <source>
        <dbReference type="Pfam" id="PF24883"/>
    </source>
</evidence>
<organism evidence="4 5">
    <name type="scientific">Amanita muscaria (strain Koide BX008)</name>
    <dbReference type="NCBI Taxonomy" id="946122"/>
    <lineage>
        <taxon>Eukaryota</taxon>
        <taxon>Fungi</taxon>
        <taxon>Dikarya</taxon>
        <taxon>Basidiomycota</taxon>
        <taxon>Agaricomycotina</taxon>
        <taxon>Agaricomycetes</taxon>
        <taxon>Agaricomycetidae</taxon>
        <taxon>Agaricales</taxon>
        <taxon>Pluteineae</taxon>
        <taxon>Amanitaceae</taxon>
        <taxon>Amanita</taxon>
    </lineage>
</organism>
<feature type="domain" description="Nephrocystin 3-like N-terminal" evidence="3">
    <location>
        <begin position="101"/>
        <end position="256"/>
    </location>
</feature>
<keyword evidence="1" id="KW-0677">Repeat</keyword>
<dbReference type="Pfam" id="PF24883">
    <property type="entry name" value="NPHP3_N"/>
    <property type="match status" value="1"/>
</dbReference>
<feature type="repeat" description="WD" evidence="2">
    <location>
        <begin position="736"/>
        <end position="777"/>
    </location>
</feature>
<keyword evidence="5" id="KW-1185">Reference proteome</keyword>
<dbReference type="SUPFAM" id="SSF50978">
    <property type="entry name" value="WD40 repeat-like"/>
    <property type="match status" value="1"/>
</dbReference>
<dbReference type="PANTHER" id="PTHR10039:SF14">
    <property type="entry name" value="NACHT DOMAIN-CONTAINING PROTEIN"/>
    <property type="match status" value="1"/>
</dbReference>
<dbReference type="InterPro" id="IPR027417">
    <property type="entry name" value="P-loop_NTPase"/>
</dbReference>
<sequence>MSVIQESSNFTINNSILNNIQGNATIIRFGDGTLTRSEVEDFLRGVITLPDISNKTVKHILIQSIATLPRAKVAYNDYQSQKKNGLCLKGTRETLLGELGIWVVDPTKSQIYVLSGLAGIGKSTIAYTFASRADQLGVLGASFLFSRDESDSKTAEKLFTTIAFQLCVHDKAFAQAIGNALLGERGSAAITKDLNEQLEALILEPLRDVVKSRIQPTVIVVDALDECDDRDAPTVLASLERLVHNFPCFKVLLTTRPQPHLDHRFSSHGVFYLQNIEDKVINNDIRHYLKFSLSRENVANHLPGLISEWSVADEEIEYLVKAAGKLFIIASTSVRVILDTTARNPASQMQLLIAGGQIRFNDLESFYAVVLRRALPAKCSSKITERFKTVVGAILFVQESLPVTALQHFTLPYTLDDIDAVLKNLESVITVEQKTPRIFHKSFSDFLMKMCHGDLDIGIVSEDQHRRLATCCFRILNKQLKRNILGLTGPACFFDNTAGLDRQGISIDQFREKISSELNYACRYWALHLEGASIEKFDAGHQELVQELSTFANEHLPHWIEAMSWVDKLDLACRALRAVHKFLNSKSSLMELRELFSDALRFISKFHPVIQQSALHTYHSALSFTPTETMLYKRYHKETIGNICQVQGVPKIWDRFVTRQDHGEEVNRVVFSQDSSMFASLSERYAKFWDTVTGAPIGTIVDKVSAIADDFSIAASYNNSTITLYGVNSCTSLATTNMAPASVIKLAISPDGCRLAVGLSDGTVCLWNWRSVDPVVRLDKFVWDQESGHCCLTFNSSGDRLVFGTNGGIVLRNGVSGEFVAEMKQGKSPGCVAFSGNGSRLAHRDECQFSLWDGKNGALLGITELKEPGHLIAVSDDGMLIAVNQGERTVLWSLNSRNCLEAVGSIDTNHHRYRISSITFHHDGLLALVLSVRFWDVSGCFTSVALYDIKDRSFIPMEEGCMTISPDNSWTVISDLDTILQLMNLEKASLRPIKGREGNSVKDIASLVKSWPCMMYKESLSSPKVPVRLDFSPDCLRLASCYDNGTIELWDTRSTRQRIATLKTSTPISHCVFSADGSRLASGLSDGVIKLWDGRDGAHIGNLKSKYPNITSIVFLRGILAARSQASSDPSSESDITLWDLKKLRRIVTVTTDSSKLLELFHHDTMLAYYKERRLSEDIDVTVWDAERRAPHATIPMTSLPNSIEGMVMSPDKSKLVMQLDDGHLKIFDLINNGCEEVMPSSRREDLDWDWLPPIRSWHGVSVWFHRTENGDYCVSGRSSQDGAPMPLLWIHDPANAHVRYVARGSSMFALVYRSEQGSLPCHNIVILRSSPTGSFI</sequence>
<evidence type="ECO:0000313" key="4">
    <source>
        <dbReference type="EMBL" id="KIL70486.1"/>
    </source>
</evidence>
<evidence type="ECO:0000313" key="5">
    <source>
        <dbReference type="Proteomes" id="UP000054549"/>
    </source>
</evidence>
<dbReference type="InterPro" id="IPR056884">
    <property type="entry name" value="NPHP3-like_N"/>
</dbReference>
<dbReference type="HOGENOM" id="CLU_000288_6_19_1"/>
<dbReference type="SUPFAM" id="SSF50998">
    <property type="entry name" value="Quinoprotein alcohol dehydrogenase-like"/>
    <property type="match status" value="1"/>
</dbReference>
<evidence type="ECO:0000256" key="1">
    <source>
        <dbReference type="ARBA" id="ARBA00022737"/>
    </source>
</evidence>
<dbReference type="InParanoid" id="A0A0C2XLT5"/>
<dbReference type="OrthoDB" id="1602884at2759"/>
<dbReference type="InterPro" id="IPR015943">
    <property type="entry name" value="WD40/YVTN_repeat-like_dom_sf"/>
</dbReference>
<proteinExistence type="predicted"/>
<dbReference type="PROSITE" id="PS50082">
    <property type="entry name" value="WD_REPEATS_2"/>
    <property type="match status" value="2"/>
</dbReference>
<dbReference type="Gene3D" id="2.130.10.10">
    <property type="entry name" value="YVTN repeat-like/Quinoprotein amine dehydrogenase"/>
    <property type="match status" value="3"/>
</dbReference>
<gene>
    <name evidence="4" type="ORF">M378DRAFT_20869</name>
</gene>
<name>A0A0C2XLT5_AMAMK</name>
<dbReference type="InterPro" id="IPR011047">
    <property type="entry name" value="Quinoprotein_ADH-like_sf"/>
</dbReference>
<evidence type="ECO:0000256" key="2">
    <source>
        <dbReference type="PROSITE-ProRule" id="PRU00221"/>
    </source>
</evidence>
<feature type="repeat" description="WD" evidence="2">
    <location>
        <begin position="1073"/>
        <end position="1102"/>
    </location>
</feature>
<dbReference type="STRING" id="946122.A0A0C2XLT5"/>
<dbReference type="SUPFAM" id="SSF52540">
    <property type="entry name" value="P-loop containing nucleoside triphosphate hydrolases"/>
    <property type="match status" value="1"/>
</dbReference>
<dbReference type="SMART" id="SM00320">
    <property type="entry name" value="WD40"/>
    <property type="match status" value="7"/>
</dbReference>
<dbReference type="Pfam" id="PF00400">
    <property type="entry name" value="WD40"/>
    <property type="match status" value="3"/>
</dbReference>
<dbReference type="Gene3D" id="3.40.50.300">
    <property type="entry name" value="P-loop containing nucleotide triphosphate hydrolases"/>
    <property type="match status" value="1"/>
</dbReference>
<accession>A0A0C2XLT5</accession>
<dbReference type="InterPro" id="IPR036322">
    <property type="entry name" value="WD40_repeat_dom_sf"/>
</dbReference>
<dbReference type="Proteomes" id="UP000054549">
    <property type="component" value="Unassembled WGS sequence"/>
</dbReference>
<dbReference type="PANTHER" id="PTHR10039">
    <property type="entry name" value="AMELOGENIN"/>
    <property type="match status" value="1"/>
</dbReference>
<reference evidence="4 5" key="1">
    <citation type="submission" date="2014-04" db="EMBL/GenBank/DDBJ databases">
        <title>Evolutionary Origins and Diversification of the Mycorrhizal Mutualists.</title>
        <authorList>
            <consortium name="DOE Joint Genome Institute"/>
            <consortium name="Mycorrhizal Genomics Consortium"/>
            <person name="Kohler A."/>
            <person name="Kuo A."/>
            <person name="Nagy L.G."/>
            <person name="Floudas D."/>
            <person name="Copeland A."/>
            <person name="Barry K.W."/>
            <person name="Cichocki N."/>
            <person name="Veneault-Fourrey C."/>
            <person name="LaButti K."/>
            <person name="Lindquist E.A."/>
            <person name="Lipzen A."/>
            <person name="Lundell T."/>
            <person name="Morin E."/>
            <person name="Murat C."/>
            <person name="Riley R."/>
            <person name="Ohm R."/>
            <person name="Sun H."/>
            <person name="Tunlid A."/>
            <person name="Henrissat B."/>
            <person name="Grigoriev I.V."/>
            <person name="Hibbett D.S."/>
            <person name="Martin F."/>
        </authorList>
    </citation>
    <scope>NUCLEOTIDE SEQUENCE [LARGE SCALE GENOMIC DNA]</scope>
    <source>
        <strain evidence="4 5">Koide BX008</strain>
    </source>
</reference>
<protein>
    <recommendedName>
        <fullName evidence="3">Nephrocystin 3-like N-terminal domain-containing protein</fullName>
    </recommendedName>
</protein>
<dbReference type="InterPro" id="IPR001680">
    <property type="entry name" value="WD40_rpt"/>
</dbReference>
<keyword evidence="2" id="KW-0853">WD repeat</keyword>
<dbReference type="SUPFAM" id="SSF50993">
    <property type="entry name" value="Peptidase/esterase 'gauge' domain"/>
    <property type="match status" value="1"/>
</dbReference>